<gene>
    <name evidence="2" type="ORF">Tci_002043</name>
</gene>
<evidence type="ECO:0000256" key="1">
    <source>
        <dbReference type="SAM" id="MobiDB-lite"/>
    </source>
</evidence>
<name>A0A699GPU8_TANCI</name>
<protein>
    <submittedName>
        <fullName evidence="2">Uncharacterized protein</fullName>
    </submittedName>
</protein>
<comment type="caution">
    <text evidence="2">The sequence shown here is derived from an EMBL/GenBank/DDBJ whole genome shotgun (WGS) entry which is preliminary data.</text>
</comment>
<feature type="region of interest" description="Disordered" evidence="1">
    <location>
        <begin position="260"/>
        <end position="319"/>
    </location>
</feature>
<feature type="region of interest" description="Disordered" evidence="1">
    <location>
        <begin position="358"/>
        <end position="396"/>
    </location>
</feature>
<accession>A0A699GPU8</accession>
<evidence type="ECO:0000313" key="2">
    <source>
        <dbReference type="EMBL" id="GEU30065.1"/>
    </source>
</evidence>
<sequence length="396" mass="45873">MNPQETQQVAAHDEKWVPFTERVKISSTNVRLETTVPQKEETFQLVIDLIKNSSCFKAFIISADVSEIFMQQFWYSIKKVQGTDSYEFLLANKKCVVNDYVFRTILDICPKVKGVNFTYVPDDDTTLAFLIKLGYKGPIYKHANMFLDHMHQPWRTMPAIINKCLSRKTTSNDKLRKSRWGMFYKENVDYPELIWEDLAYQIDHRKEKRSRRKNMPFPQFTKIKVCQNRRRLPECGLSIPETMLTEAIKQSESYQMFIRYSTGQIPPPPKKSRGKCSQRKKTVDDSQETVDVSEESEPEPEPIKRKTSSKRRVKKKVTLSADDNIIFDDPDTALELGRSISQTEAEEVEAARQVHATHARIMTKSVPEPTKRRKSGAMTSDPPKKLKGVPSLIHEE</sequence>
<organism evidence="2">
    <name type="scientific">Tanacetum cinerariifolium</name>
    <name type="common">Dalmatian daisy</name>
    <name type="synonym">Chrysanthemum cinerariifolium</name>
    <dbReference type="NCBI Taxonomy" id="118510"/>
    <lineage>
        <taxon>Eukaryota</taxon>
        <taxon>Viridiplantae</taxon>
        <taxon>Streptophyta</taxon>
        <taxon>Embryophyta</taxon>
        <taxon>Tracheophyta</taxon>
        <taxon>Spermatophyta</taxon>
        <taxon>Magnoliopsida</taxon>
        <taxon>eudicotyledons</taxon>
        <taxon>Gunneridae</taxon>
        <taxon>Pentapetalae</taxon>
        <taxon>asterids</taxon>
        <taxon>campanulids</taxon>
        <taxon>Asterales</taxon>
        <taxon>Asteraceae</taxon>
        <taxon>Asteroideae</taxon>
        <taxon>Anthemideae</taxon>
        <taxon>Anthemidinae</taxon>
        <taxon>Tanacetum</taxon>
    </lineage>
</organism>
<proteinExistence type="predicted"/>
<feature type="compositionally biased region" description="Acidic residues" evidence="1">
    <location>
        <begin position="285"/>
        <end position="300"/>
    </location>
</feature>
<dbReference type="EMBL" id="BKCJ010000124">
    <property type="protein sequence ID" value="GEU30065.1"/>
    <property type="molecule type" value="Genomic_DNA"/>
</dbReference>
<reference evidence="2" key="1">
    <citation type="journal article" date="2019" name="Sci. Rep.">
        <title>Draft genome of Tanacetum cinerariifolium, the natural source of mosquito coil.</title>
        <authorList>
            <person name="Yamashiro T."/>
            <person name="Shiraishi A."/>
            <person name="Satake H."/>
            <person name="Nakayama K."/>
        </authorList>
    </citation>
    <scope>NUCLEOTIDE SEQUENCE</scope>
</reference>
<feature type="compositionally biased region" description="Basic residues" evidence="1">
    <location>
        <begin position="270"/>
        <end position="280"/>
    </location>
</feature>
<dbReference type="AlphaFoldDB" id="A0A699GPU8"/>
<feature type="compositionally biased region" description="Basic residues" evidence="1">
    <location>
        <begin position="305"/>
        <end position="317"/>
    </location>
</feature>